<evidence type="ECO:0000313" key="7">
    <source>
        <dbReference type="EMBL" id="KAH3776067.1"/>
    </source>
</evidence>
<proteinExistence type="predicted"/>
<evidence type="ECO:0000256" key="3">
    <source>
        <dbReference type="ARBA" id="ARBA00022840"/>
    </source>
</evidence>
<keyword evidence="3" id="KW-0067">ATP-binding</keyword>
<evidence type="ECO:0000256" key="1">
    <source>
        <dbReference type="ARBA" id="ARBA00022598"/>
    </source>
</evidence>
<sequence length="123" mass="14161">MARQMPTHIPAPPTALFGTKAIAEGLTPQQICDKYSVIHRDIYKWFNIDFDYFGRTTTKQQKAEPKLQVHLDGVFQTGLWMNNAKVINKSWIRDGLKPRCICRDLKWGIPVPLEGFTDNVPYL</sequence>
<dbReference type="PANTHER" id="PTHR45765:SF1">
    <property type="entry name" value="METHIONINE--TRNA LIGASE, CYTOPLASMIC"/>
    <property type="match status" value="1"/>
</dbReference>
<organism evidence="7 8">
    <name type="scientific">Dreissena polymorpha</name>
    <name type="common">Zebra mussel</name>
    <name type="synonym">Mytilus polymorpha</name>
    <dbReference type="NCBI Taxonomy" id="45954"/>
    <lineage>
        <taxon>Eukaryota</taxon>
        <taxon>Metazoa</taxon>
        <taxon>Spiralia</taxon>
        <taxon>Lophotrochozoa</taxon>
        <taxon>Mollusca</taxon>
        <taxon>Bivalvia</taxon>
        <taxon>Autobranchia</taxon>
        <taxon>Heteroconchia</taxon>
        <taxon>Euheterodonta</taxon>
        <taxon>Imparidentia</taxon>
        <taxon>Neoheterodontei</taxon>
        <taxon>Myida</taxon>
        <taxon>Dreissenoidea</taxon>
        <taxon>Dreissenidae</taxon>
        <taxon>Dreissena</taxon>
    </lineage>
</organism>
<dbReference type="InterPro" id="IPR015413">
    <property type="entry name" value="Methionyl/Leucyl_tRNA_Synth"/>
</dbReference>
<evidence type="ECO:0000256" key="4">
    <source>
        <dbReference type="ARBA" id="ARBA00022917"/>
    </source>
</evidence>
<keyword evidence="8" id="KW-1185">Reference proteome</keyword>
<dbReference type="PANTHER" id="PTHR45765">
    <property type="entry name" value="METHIONINE--TRNA LIGASE"/>
    <property type="match status" value="1"/>
</dbReference>
<feature type="domain" description="Methionyl/Leucyl tRNA synthetase" evidence="6">
    <location>
        <begin position="19"/>
        <end position="62"/>
    </location>
</feature>
<evidence type="ECO:0000256" key="5">
    <source>
        <dbReference type="ARBA" id="ARBA00023146"/>
    </source>
</evidence>
<dbReference type="AlphaFoldDB" id="A0A9D4E930"/>
<comment type="caution">
    <text evidence="7">The sequence shown here is derived from an EMBL/GenBank/DDBJ whole genome shotgun (WGS) entry which is preliminary data.</text>
</comment>
<gene>
    <name evidence="7" type="ORF">DPMN_177480</name>
</gene>
<dbReference type="GO" id="GO:0017101">
    <property type="term" value="C:aminoacyl-tRNA synthetase multienzyme complex"/>
    <property type="evidence" value="ECO:0007669"/>
    <property type="project" value="TreeGrafter"/>
</dbReference>
<dbReference type="Proteomes" id="UP000828390">
    <property type="component" value="Unassembled WGS sequence"/>
</dbReference>
<dbReference type="EMBL" id="JAIWYP010000009">
    <property type="protein sequence ID" value="KAH3776067.1"/>
    <property type="molecule type" value="Genomic_DNA"/>
</dbReference>
<evidence type="ECO:0000256" key="2">
    <source>
        <dbReference type="ARBA" id="ARBA00022741"/>
    </source>
</evidence>
<keyword evidence="1" id="KW-0436">Ligase</keyword>
<dbReference type="InterPro" id="IPR023458">
    <property type="entry name" value="Met-tRNA_ligase_1"/>
</dbReference>
<keyword evidence="2" id="KW-0547">Nucleotide-binding</keyword>
<evidence type="ECO:0000259" key="6">
    <source>
        <dbReference type="Pfam" id="PF09334"/>
    </source>
</evidence>
<feature type="domain" description="Methionyl/Leucyl tRNA synthetase" evidence="6">
    <location>
        <begin position="79"/>
        <end position="122"/>
    </location>
</feature>
<keyword evidence="4" id="KW-0648">Protein biosynthesis</keyword>
<accession>A0A9D4E930</accession>
<protein>
    <recommendedName>
        <fullName evidence="6">Methionyl/Leucyl tRNA synthetase domain-containing protein</fullName>
    </recommendedName>
</protein>
<dbReference type="GO" id="GO:0004825">
    <property type="term" value="F:methionine-tRNA ligase activity"/>
    <property type="evidence" value="ECO:0007669"/>
    <property type="project" value="InterPro"/>
</dbReference>
<dbReference type="GO" id="GO:0006431">
    <property type="term" value="P:methionyl-tRNA aminoacylation"/>
    <property type="evidence" value="ECO:0007669"/>
    <property type="project" value="TreeGrafter"/>
</dbReference>
<dbReference type="Pfam" id="PF09334">
    <property type="entry name" value="tRNA-synt_1g"/>
    <property type="match status" value="2"/>
</dbReference>
<dbReference type="Gene3D" id="3.40.50.620">
    <property type="entry name" value="HUPs"/>
    <property type="match status" value="1"/>
</dbReference>
<dbReference type="InterPro" id="IPR014729">
    <property type="entry name" value="Rossmann-like_a/b/a_fold"/>
</dbReference>
<reference evidence="7" key="1">
    <citation type="journal article" date="2019" name="bioRxiv">
        <title>The Genome of the Zebra Mussel, Dreissena polymorpha: A Resource for Invasive Species Research.</title>
        <authorList>
            <person name="McCartney M.A."/>
            <person name="Auch B."/>
            <person name="Kono T."/>
            <person name="Mallez S."/>
            <person name="Zhang Y."/>
            <person name="Obille A."/>
            <person name="Becker A."/>
            <person name="Abrahante J.E."/>
            <person name="Garbe J."/>
            <person name="Badalamenti J.P."/>
            <person name="Herman A."/>
            <person name="Mangelson H."/>
            <person name="Liachko I."/>
            <person name="Sullivan S."/>
            <person name="Sone E.D."/>
            <person name="Koren S."/>
            <person name="Silverstein K.A.T."/>
            <person name="Beckman K.B."/>
            <person name="Gohl D.M."/>
        </authorList>
    </citation>
    <scope>NUCLEOTIDE SEQUENCE</scope>
    <source>
        <strain evidence="7">Duluth1</strain>
        <tissue evidence="7">Whole animal</tissue>
    </source>
</reference>
<keyword evidence="5" id="KW-0030">Aminoacyl-tRNA synthetase</keyword>
<dbReference type="GO" id="GO:0005524">
    <property type="term" value="F:ATP binding"/>
    <property type="evidence" value="ECO:0007669"/>
    <property type="project" value="UniProtKB-KW"/>
</dbReference>
<dbReference type="GO" id="GO:0005829">
    <property type="term" value="C:cytosol"/>
    <property type="evidence" value="ECO:0007669"/>
    <property type="project" value="TreeGrafter"/>
</dbReference>
<reference evidence="7" key="2">
    <citation type="submission" date="2020-11" db="EMBL/GenBank/DDBJ databases">
        <authorList>
            <person name="McCartney M.A."/>
            <person name="Auch B."/>
            <person name="Kono T."/>
            <person name="Mallez S."/>
            <person name="Becker A."/>
            <person name="Gohl D.M."/>
            <person name="Silverstein K.A.T."/>
            <person name="Koren S."/>
            <person name="Bechman K.B."/>
            <person name="Herman A."/>
            <person name="Abrahante J.E."/>
            <person name="Garbe J."/>
        </authorList>
    </citation>
    <scope>NUCLEOTIDE SEQUENCE</scope>
    <source>
        <strain evidence="7">Duluth1</strain>
        <tissue evidence="7">Whole animal</tissue>
    </source>
</reference>
<evidence type="ECO:0000313" key="8">
    <source>
        <dbReference type="Proteomes" id="UP000828390"/>
    </source>
</evidence>
<dbReference type="SUPFAM" id="SSF52374">
    <property type="entry name" value="Nucleotidylyl transferase"/>
    <property type="match status" value="1"/>
</dbReference>
<name>A0A9D4E930_DREPO</name>